<dbReference type="RefSeq" id="WP_378140855.1">
    <property type="nucleotide sequence ID" value="NZ_JBHSEF010000011.1"/>
</dbReference>
<dbReference type="Pfam" id="PF10673">
    <property type="entry name" value="DUF2487"/>
    <property type="match status" value="1"/>
</dbReference>
<sequence length="146" mass="16714">MFYTGKDAAIFLIQQDFIDTALIPLVPISFDSKEIPQAASQADYLLSLVNALENQFKGRVVAFPSFSYVKTQNKQQLVNEWKTASVDSPFKNTFYLTTDSEWIGLDENVLWTASIPLDSMDSKMRSKIIEDQIRQLIPRIAERWNS</sequence>
<protein>
    <submittedName>
        <fullName evidence="1">DUF2487 family protein</fullName>
    </submittedName>
</protein>
<accession>A0ABV8UVV2</accession>
<comment type="caution">
    <text evidence="1">The sequence shown here is derived from an EMBL/GenBank/DDBJ whole genome shotgun (WGS) entry which is preliminary data.</text>
</comment>
<evidence type="ECO:0000313" key="1">
    <source>
        <dbReference type="EMBL" id="MFC4354583.1"/>
    </source>
</evidence>
<proteinExistence type="predicted"/>
<keyword evidence="2" id="KW-1185">Reference proteome</keyword>
<evidence type="ECO:0000313" key="2">
    <source>
        <dbReference type="Proteomes" id="UP001595733"/>
    </source>
</evidence>
<organism evidence="1 2">
    <name type="scientific">Chryseomicrobium palamuruense</name>
    <dbReference type="NCBI Taxonomy" id="682973"/>
    <lineage>
        <taxon>Bacteria</taxon>
        <taxon>Bacillati</taxon>
        <taxon>Bacillota</taxon>
        <taxon>Bacilli</taxon>
        <taxon>Bacillales</taxon>
        <taxon>Caryophanaceae</taxon>
        <taxon>Chryseomicrobium</taxon>
    </lineage>
</organism>
<reference evidence="2" key="1">
    <citation type="journal article" date="2019" name="Int. J. Syst. Evol. Microbiol.">
        <title>The Global Catalogue of Microorganisms (GCM) 10K type strain sequencing project: providing services to taxonomists for standard genome sequencing and annotation.</title>
        <authorList>
            <consortium name="The Broad Institute Genomics Platform"/>
            <consortium name="The Broad Institute Genome Sequencing Center for Infectious Disease"/>
            <person name="Wu L."/>
            <person name="Ma J."/>
        </authorList>
    </citation>
    <scope>NUCLEOTIDE SEQUENCE [LARGE SCALE GENOMIC DNA]</scope>
    <source>
        <strain evidence="2">CCUG 50353</strain>
    </source>
</reference>
<name>A0ABV8UVV2_9BACL</name>
<dbReference type="EMBL" id="JBHSEF010000011">
    <property type="protein sequence ID" value="MFC4354583.1"/>
    <property type="molecule type" value="Genomic_DNA"/>
</dbReference>
<gene>
    <name evidence="1" type="ORF">ACFO0S_05745</name>
</gene>
<dbReference type="InterPro" id="IPR019615">
    <property type="entry name" value="DUF2487"/>
</dbReference>
<dbReference type="Proteomes" id="UP001595733">
    <property type="component" value="Unassembled WGS sequence"/>
</dbReference>